<dbReference type="Pfam" id="PF00109">
    <property type="entry name" value="ketoacyl-synt"/>
    <property type="match status" value="2"/>
</dbReference>
<keyword evidence="2" id="KW-0597">Phosphoprotein</keyword>
<keyword evidence="10" id="KW-1185">Reference proteome</keyword>
<dbReference type="InterPro" id="IPR041068">
    <property type="entry name" value="HTH_51"/>
</dbReference>
<dbReference type="InterPro" id="IPR050444">
    <property type="entry name" value="Polyketide_Synthase"/>
</dbReference>
<evidence type="ECO:0000256" key="3">
    <source>
        <dbReference type="ARBA" id="ARBA00022679"/>
    </source>
</evidence>
<dbReference type="SUPFAM" id="SSF51735">
    <property type="entry name" value="NAD(P)-binding Rossmann-fold domains"/>
    <property type="match status" value="1"/>
</dbReference>
<name>A0A3D8T7G8_9EURO</name>
<dbReference type="InterPro" id="IPR029063">
    <property type="entry name" value="SAM-dependent_MTases_sf"/>
</dbReference>
<comment type="caution">
    <text evidence="9">The sequence shown here is derived from an EMBL/GenBank/DDBJ whole genome shotgun (WGS) entry which is preliminary data.</text>
</comment>
<dbReference type="GO" id="GO:0016746">
    <property type="term" value="F:acyltransferase activity"/>
    <property type="evidence" value="ECO:0007669"/>
    <property type="project" value="UniProtKB-KW"/>
</dbReference>
<dbReference type="SUPFAM" id="SSF53901">
    <property type="entry name" value="Thiolase-like"/>
    <property type="match status" value="1"/>
</dbReference>
<evidence type="ECO:0000313" key="10">
    <source>
        <dbReference type="Proteomes" id="UP000256690"/>
    </source>
</evidence>
<dbReference type="PANTHER" id="PTHR45681:SF6">
    <property type="entry name" value="POLYKETIDE SYNTHASE 37"/>
    <property type="match status" value="1"/>
</dbReference>
<dbReference type="Gene3D" id="3.40.50.150">
    <property type="entry name" value="Vaccinia Virus protein VP39"/>
    <property type="match status" value="1"/>
</dbReference>
<dbReference type="RefSeq" id="XP_026609121.1">
    <property type="nucleotide sequence ID" value="XM_026743276.1"/>
</dbReference>
<dbReference type="EMBL" id="PVWQ01000001">
    <property type="protein sequence ID" value="RDW93938.1"/>
    <property type="molecule type" value="Genomic_DNA"/>
</dbReference>
<keyword evidence="1" id="KW-0596">Phosphopantetheine</keyword>
<protein>
    <recommendedName>
        <fullName evidence="8">Ketosynthase family 3 (KS3) domain-containing protein</fullName>
    </recommendedName>
</protein>
<evidence type="ECO:0000256" key="7">
    <source>
        <dbReference type="RuleBase" id="RU003694"/>
    </source>
</evidence>
<evidence type="ECO:0000313" key="9">
    <source>
        <dbReference type="EMBL" id="RDW93938.1"/>
    </source>
</evidence>
<dbReference type="STRING" id="1810919.A0A3D8T7G8"/>
<dbReference type="Proteomes" id="UP000256690">
    <property type="component" value="Unassembled WGS sequence"/>
</dbReference>
<keyword evidence="4" id="KW-0521">NADP</keyword>
<dbReference type="Pfam" id="PF07993">
    <property type="entry name" value="NAD_binding_4"/>
    <property type="match status" value="1"/>
</dbReference>
<reference evidence="9 10" key="1">
    <citation type="journal article" date="2018" name="IMA Fungus">
        <title>IMA Genome-F 9: Draft genome sequence of Annulohypoxylon stygium, Aspergillus mulundensis, Berkeleyomyces basicola (syn. Thielaviopsis basicola), Ceratocystis smalleyi, two Cercospora beticola strains, Coleophoma cylindrospora, Fusarium fracticaudum, Phialophora cf. hyalina, and Morchella septimelata.</title>
        <authorList>
            <person name="Wingfield B.D."/>
            <person name="Bills G.F."/>
            <person name="Dong Y."/>
            <person name="Huang W."/>
            <person name="Nel W.J."/>
            <person name="Swalarsk-Parry B.S."/>
            <person name="Vaghefi N."/>
            <person name="Wilken P.M."/>
            <person name="An Z."/>
            <person name="de Beer Z.W."/>
            <person name="De Vos L."/>
            <person name="Chen L."/>
            <person name="Duong T.A."/>
            <person name="Gao Y."/>
            <person name="Hammerbacher A."/>
            <person name="Kikkert J.R."/>
            <person name="Li Y."/>
            <person name="Li H."/>
            <person name="Li K."/>
            <person name="Li Q."/>
            <person name="Liu X."/>
            <person name="Ma X."/>
            <person name="Naidoo K."/>
            <person name="Pethybridge S.J."/>
            <person name="Sun J."/>
            <person name="Steenkamp E.T."/>
            <person name="van der Nest M.A."/>
            <person name="van Wyk S."/>
            <person name="Wingfield M.J."/>
            <person name="Xiong C."/>
            <person name="Yue Q."/>
            <person name="Zhang X."/>
        </authorList>
    </citation>
    <scope>NUCLEOTIDE SEQUENCE [LARGE SCALE GENOMIC DNA]</scope>
    <source>
        <strain evidence="9 10">DSM 5745</strain>
    </source>
</reference>
<dbReference type="Pfam" id="PF18558">
    <property type="entry name" value="HTH_51"/>
    <property type="match status" value="1"/>
</dbReference>
<accession>A0A3D8T7G8</accession>
<dbReference type="CDD" id="cd02440">
    <property type="entry name" value="AdoMet_MTases"/>
    <property type="match status" value="1"/>
</dbReference>
<dbReference type="GeneID" id="38111630"/>
<evidence type="ECO:0000259" key="8">
    <source>
        <dbReference type="SMART" id="SM00825"/>
    </source>
</evidence>
<dbReference type="Pfam" id="PF08242">
    <property type="entry name" value="Methyltransf_12"/>
    <property type="match status" value="1"/>
</dbReference>
<dbReference type="PANTHER" id="PTHR45681">
    <property type="entry name" value="POLYKETIDE SYNTHASE 44-RELATED"/>
    <property type="match status" value="1"/>
</dbReference>
<dbReference type="Gene3D" id="3.40.50.720">
    <property type="entry name" value="NAD(P)-binding Rossmann-like Domain"/>
    <property type="match status" value="1"/>
</dbReference>
<dbReference type="InterPro" id="IPR016039">
    <property type="entry name" value="Thiolase-like"/>
</dbReference>
<evidence type="ECO:0000256" key="4">
    <source>
        <dbReference type="ARBA" id="ARBA00022857"/>
    </source>
</evidence>
<dbReference type="Pfam" id="PF02801">
    <property type="entry name" value="Ketoacyl-synt_C"/>
    <property type="match status" value="1"/>
</dbReference>
<evidence type="ECO:0000256" key="6">
    <source>
        <dbReference type="ARBA" id="ARBA00023315"/>
    </source>
</evidence>
<dbReference type="OrthoDB" id="429813at2759"/>
<dbReference type="InterPro" id="IPR014031">
    <property type="entry name" value="Ketoacyl_synth_C"/>
</dbReference>
<dbReference type="AlphaFoldDB" id="A0A3D8T7G8"/>
<organism evidence="9 10">
    <name type="scientific">Aspergillus mulundensis</name>
    <dbReference type="NCBI Taxonomy" id="1810919"/>
    <lineage>
        <taxon>Eukaryota</taxon>
        <taxon>Fungi</taxon>
        <taxon>Dikarya</taxon>
        <taxon>Ascomycota</taxon>
        <taxon>Pezizomycotina</taxon>
        <taxon>Eurotiomycetes</taxon>
        <taxon>Eurotiomycetidae</taxon>
        <taxon>Eurotiales</taxon>
        <taxon>Aspergillaceae</taxon>
        <taxon>Aspergillus</taxon>
        <taxon>Aspergillus subgen. Nidulantes</taxon>
    </lineage>
</organism>
<dbReference type="InterPro" id="IPR020841">
    <property type="entry name" value="PKS_Beta-ketoAc_synthase_dom"/>
</dbReference>
<proteinExistence type="inferred from homology"/>
<evidence type="ECO:0000256" key="5">
    <source>
        <dbReference type="ARBA" id="ARBA00023268"/>
    </source>
</evidence>
<feature type="domain" description="Ketosynthase family 3 (KS3)" evidence="8">
    <location>
        <begin position="3"/>
        <end position="155"/>
    </location>
</feature>
<dbReference type="Gene3D" id="3.40.47.10">
    <property type="match status" value="3"/>
</dbReference>
<keyword evidence="5" id="KW-0511">Multifunctional enzyme</keyword>
<evidence type="ECO:0000256" key="1">
    <source>
        <dbReference type="ARBA" id="ARBA00022450"/>
    </source>
</evidence>
<dbReference type="GO" id="GO:0044550">
    <property type="term" value="P:secondary metabolite biosynthetic process"/>
    <property type="evidence" value="ECO:0007669"/>
    <property type="project" value="UniProtKB-ARBA"/>
</dbReference>
<dbReference type="InterPro" id="IPR013120">
    <property type="entry name" value="FAR_NAD-bd"/>
</dbReference>
<keyword evidence="3 7" id="KW-0808">Transferase</keyword>
<dbReference type="SUPFAM" id="SSF53335">
    <property type="entry name" value="S-adenosyl-L-methionine-dependent methyltransferases"/>
    <property type="match status" value="1"/>
</dbReference>
<gene>
    <name evidence="9" type="ORF">DSM5745_01260</name>
</gene>
<comment type="similarity">
    <text evidence="7">Belongs to the thiolase-like superfamily. Beta-ketoacyl-ACP synthases family.</text>
</comment>
<sequence length="976" mass="108074">MVHNFIDDVGAFDHRFFKRSPRDAASMDPQQRLLMQACQCKPFDNLADGYCRGEGIACVSLKKMSDAIADGNPIFGCISEAHGTGTPVGDPAEPFGHTEGASGVISLIKELMTMQEGRIPPQSSYANLSHHTKTSPKDLIEIPTSLKPWNEENKSEIKMVPPSGGNSLELSSSTILDAFGESKLTTDQFMRDRKVDGYANMFLPGSTQLCVALVLEAFEKLGVSIASIPAGEPVPRVSHVPQQANLVNYLYEMLENDGRLFDTKGMQLIRTANSPPKRSSHVLLQDILKKLPDWTHPAKLAYFSGKALADVLQGKTDGIRLIFGTTEGRELVTNLYCYCTMNHTHYELMRDFLGRLIARISLDNGPLKILEMGAGTGGSTMAFVPFLAQLNVPVEYTFTDLSPSMVAQARRKWKSYSFMKFAVHDIEKPVAEGLRGQHIVIASNAVHATHNLEASSRSIRTALRPDGFLMMLEMTGIVPYIELTFGLLEGWWLFDDGRRHAIASETRWEKDLQSAGYGHVDWTDGAMPENYTQKIIIALASGPTYDRLPKAVEPEAQIMTDDVAREAEVNRYVAQFSKGFLMPVTAASRTASTPPKGQCVLVTGATGSLGSHLVEQFAINPDVHTVVCVNRRGGVEGKTRQQQALTNRGIKLSNEAQSKLKVIETDTAKPKLGVLGAEYAWLVQHVTHIVHNAWPMSGTRPIKAFEQQFHTLRNLIDLARDIATQRPRPDIKVRFQLVSSIGVVGQYPIWSGQVSVPEERMEMKSVLPIGYCEAKLACERILHATLHKYPEHFQPMSVRLGQIAGSRTSGFWNPNEHFSFLIKSCQTLKALPNFEGILSWVPVNDVAGTLKDLVLAPADRTPYPTYHIDNPKGQPWPEMIEVLADALDVPRQNIIPFDRWVRKVRESPLSIDTDNPAGRLIGFLDHHFLRMSCGGLLLDTTRTREHSPTLAAQGPVSGEVARKYVQAWKATGFLHA</sequence>
<dbReference type="InterPro" id="IPR036291">
    <property type="entry name" value="NAD(P)-bd_dom_sf"/>
</dbReference>
<dbReference type="InterPro" id="IPR013217">
    <property type="entry name" value="Methyltransf_12"/>
</dbReference>
<evidence type="ECO:0000256" key="2">
    <source>
        <dbReference type="ARBA" id="ARBA00022553"/>
    </source>
</evidence>
<dbReference type="SMART" id="SM00825">
    <property type="entry name" value="PKS_KS"/>
    <property type="match status" value="1"/>
</dbReference>
<dbReference type="InterPro" id="IPR014030">
    <property type="entry name" value="Ketoacyl_synth_N"/>
</dbReference>
<keyword evidence="6" id="KW-0012">Acyltransferase</keyword>